<dbReference type="EMBL" id="LNCD01000138">
    <property type="protein sequence ID" value="KWV41814.1"/>
    <property type="molecule type" value="Genomic_DNA"/>
</dbReference>
<evidence type="ECO:0000313" key="2">
    <source>
        <dbReference type="Proteomes" id="UP000068164"/>
    </source>
</evidence>
<protein>
    <submittedName>
        <fullName evidence="1">Uncharacterized protein</fullName>
    </submittedName>
</protein>
<comment type="caution">
    <text evidence="1">The sequence shown here is derived from an EMBL/GenBank/DDBJ whole genome shotgun (WGS) entry which is preliminary data.</text>
</comment>
<proteinExistence type="predicted"/>
<keyword evidence="2" id="KW-1185">Reference proteome</keyword>
<dbReference type="AlphaFoldDB" id="A0A109J3V9"/>
<sequence length="86" mass="9348">MMEEQTRTVDIIPVDSINLLNVDSINLLNPRVRSKNSFRELVDSVETVGLQRPAGALNIVSNAPGEASAIVETLIAHPSRIGGRNR</sequence>
<organism evidence="1 2">
    <name type="scientific">Rhizobium altiplani</name>
    <dbReference type="NCBI Taxonomy" id="1864509"/>
    <lineage>
        <taxon>Bacteria</taxon>
        <taxon>Pseudomonadati</taxon>
        <taxon>Pseudomonadota</taxon>
        <taxon>Alphaproteobacteria</taxon>
        <taxon>Hyphomicrobiales</taxon>
        <taxon>Rhizobiaceae</taxon>
        <taxon>Rhizobium/Agrobacterium group</taxon>
        <taxon>Rhizobium</taxon>
    </lineage>
</organism>
<accession>A0A109J3V9</accession>
<gene>
    <name evidence="1" type="ORF">AS026_21775</name>
</gene>
<evidence type="ECO:0000313" key="1">
    <source>
        <dbReference type="EMBL" id="KWV41814.1"/>
    </source>
</evidence>
<dbReference type="Proteomes" id="UP000068164">
    <property type="component" value="Unassembled WGS sequence"/>
</dbReference>
<reference evidence="1 2" key="1">
    <citation type="submission" date="2015-11" db="EMBL/GenBank/DDBJ databases">
        <title>Draft Genome Sequence of the Strain BR 10423 (Rhizobium sp.) isolated from nodules of Mimosa pudica.</title>
        <authorList>
            <person name="Barauna A.C."/>
            <person name="Zilli J.E."/>
            <person name="Simoes-Araujo J.L."/>
            <person name="Reis V.M."/>
            <person name="James E.K."/>
            <person name="Reis F.B.Jr."/>
            <person name="Rouws L.F."/>
            <person name="Passos S.R."/>
            <person name="Gois S.R."/>
        </authorList>
    </citation>
    <scope>NUCLEOTIDE SEQUENCE [LARGE SCALE GENOMIC DNA]</scope>
    <source>
        <strain evidence="1 2">BR10423</strain>
    </source>
</reference>
<name>A0A109J3V9_9HYPH</name>